<feature type="transmembrane region" description="Helical" evidence="7">
    <location>
        <begin position="16"/>
        <end position="35"/>
    </location>
</feature>
<keyword evidence="2" id="KW-1003">Cell membrane</keyword>
<feature type="transmembrane region" description="Helical" evidence="7">
    <location>
        <begin position="365"/>
        <end position="387"/>
    </location>
</feature>
<keyword evidence="4 7" id="KW-1133">Transmembrane helix</keyword>
<dbReference type="InterPro" id="IPR051125">
    <property type="entry name" value="ABC-4/HrtB_transporter"/>
</dbReference>
<feature type="transmembrane region" description="Helical" evidence="7">
    <location>
        <begin position="407"/>
        <end position="430"/>
    </location>
</feature>
<organism evidence="10 11">
    <name type="scientific">Neotamlana sedimentorum</name>
    <dbReference type="NCBI Taxonomy" id="1435349"/>
    <lineage>
        <taxon>Bacteria</taxon>
        <taxon>Pseudomonadati</taxon>
        <taxon>Bacteroidota</taxon>
        <taxon>Flavobacteriia</taxon>
        <taxon>Flavobacteriales</taxon>
        <taxon>Flavobacteriaceae</taxon>
        <taxon>Neotamlana</taxon>
    </lineage>
</organism>
<feature type="domain" description="MacB-like periplasmic core" evidence="9">
    <location>
        <begin position="15"/>
        <end position="200"/>
    </location>
</feature>
<name>A0A0D7W796_9FLAO</name>
<proteinExistence type="predicted"/>
<dbReference type="PATRIC" id="fig|1435349.4.peg.619"/>
<feature type="transmembrane region" description="Helical" evidence="7">
    <location>
        <begin position="315"/>
        <end position="333"/>
    </location>
</feature>
<dbReference type="AlphaFoldDB" id="A0A0D7W796"/>
<dbReference type="STRING" id="1435349.PW52_12990"/>
<evidence type="ECO:0000313" key="10">
    <source>
        <dbReference type="EMBL" id="KJD35006.1"/>
    </source>
</evidence>
<feature type="domain" description="ABC3 transporter permease C-terminal" evidence="8">
    <location>
        <begin position="316"/>
        <end position="434"/>
    </location>
</feature>
<feature type="region of interest" description="Disordered" evidence="6">
    <location>
        <begin position="205"/>
        <end position="261"/>
    </location>
</feature>
<dbReference type="Pfam" id="PF02687">
    <property type="entry name" value="FtsX"/>
    <property type="match status" value="1"/>
</dbReference>
<dbReference type="InterPro" id="IPR025857">
    <property type="entry name" value="MacB_PCD"/>
</dbReference>
<reference evidence="10 11" key="1">
    <citation type="submission" date="2014-11" db="EMBL/GenBank/DDBJ databases">
        <title>Tamlana sedimentorum sp. nov., isolated from shallow sand sediments of the Sea of Japan.</title>
        <authorList>
            <person name="Romanenko L.A."/>
        </authorList>
    </citation>
    <scope>NUCLEOTIDE SEQUENCE [LARGE SCALE GENOMIC DNA]</scope>
    <source>
        <strain evidence="10 11">JCM 19808</strain>
    </source>
</reference>
<evidence type="ECO:0000259" key="8">
    <source>
        <dbReference type="Pfam" id="PF02687"/>
    </source>
</evidence>
<evidence type="ECO:0000256" key="2">
    <source>
        <dbReference type="ARBA" id="ARBA00022475"/>
    </source>
</evidence>
<comment type="subcellular location">
    <subcellularLocation>
        <location evidence="1">Cell membrane</location>
        <topology evidence="1">Multi-pass membrane protein</topology>
    </subcellularLocation>
</comment>
<dbReference type="PANTHER" id="PTHR43738:SF2">
    <property type="entry name" value="ABC TRANSPORTER PERMEASE"/>
    <property type="match status" value="1"/>
</dbReference>
<evidence type="ECO:0000256" key="7">
    <source>
        <dbReference type="SAM" id="Phobius"/>
    </source>
</evidence>
<keyword evidence="11" id="KW-1185">Reference proteome</keyword>
<evidence type="ECO:0000256" key="1">
    <source>
        <dbReference type="ARBA" id="ARBA00004651"/>
    </source>
</evidence>
<comment type="caution">
    <text evidence="10">The sequence shown here is derived from an EMBL/GenBank/DDBJ whole genome shotgun (WGS) entry which is preliminary data.</text>
</comment>
<feature type="compositionally biased region" description="Basic and acidic residues" evidence="6">
    <location>
        <begin position="211"/>
        <end position="261"/>
    </location>
</feature>
<sequence length="442" mass="50156">MNIWKISIKNLKSKSFYTVLSIVILALSITLLLGIQQIKSSFEYQMENNLGDIDLVIGAKGSPLQLVLASILHLDNPTGNIKYAEAKKLAKNRLIKTAVPISYGDNYKGYRIVGTTDEFYNFYNAELENGQFTKEAFQVVIGATLAKNLNLKLGDTFKSSHGLVDNTIDVHDDELIVVGILKPTQKVIDRLIVTNLETVWDVHDHEEEEHTDSHEVEHNDSETHEAHEHDNEHHEHDEHDEHDHETTDEAHHEHENHHDEDKEITSLLVQFRSPVALLNFPRKVNESSNLQAAIPKYELDRLYEFTSIGFKTITWIAYLILIISGITIFVNLYKMVKERAFDLAILRTYGASNFQLIKMIAYEGFTVAIIAFLAGFLFVKVGLTLVLKTARLGFKQNIIKTLTFEDGMQVAILVFIMVTLSIALAIYPILKMNISTILSNEK</sequence>
<accession>A0A0D7W796</accession>
<keyword evidence="5 7" id="KW-0472">Membrane</keyword>
<protein>
    <submittedName>
        <fullName evidence="10">Permease</fullName>
    </submittedName>
</protein>
<dbReference type="GO" id="GO:0005886">
    <property type="term" value="C:plasma membrane"/>
    <property type="evidence" value="ECO:0007669"/>
    <property type="project" value="UniProtKB-SubCell"/>
</dbReference>
<evidence type="ECO:0000259" key="9">
    <source>
        <dbReference type="Pfam" id="PF12704"/>
    </source>
</evidence>
<dbReference type="OrthoDB" id="9784014at2"/>
<keyword evidence="3 7" id="KW-0812">Transmembrane</keyword>
<dbReference type="InterPro" id="IPR003838">
    <property type="entry name" value="ABC3_permease_C"/>
</dbReference>
<dbReference type="Pfam" id="PF12704">
    <property type="entry name" value="MacB_PCD"/>
    <property type="match status" value="1"/>
</dbReference>
<evidence type="ECO:0000256" key="6">
    <source>
        <dbReference type="SAM" id="MobiDB-lite"/>
    </source>
</evidence>
<dbReference type="Proteomes" id="UP000032578">
    <property type="component" value="Unassembled WGS sequence"/>
</dbReference>
<evidence type="ECO:0000256" key="3">
    <source>
        <dbReference type="ARBA" id="ARBA00022692"/>
    </source>
</evidence>
<dbReference type="EMBL" id="JTDW01000010">
    <property type="protein sequence ID" value="KJD35006.1"/>
    <property type="molecule type" value="Genomic_DNA"/>
</dbReference>
<dbReference type="RefSeq" id="WP_044633385.1">
    <property type="nucleotide sequence ID" value="NZ_JTDW01000010.1"/>
</dbReference>
<evidence type="ECO:0000256" key="4">
    <source>
        <dbReference type="ARBA" id="ARBA00022989"/>
    </source>
</evidence>
<evidence type="ECO:0000313" key="11">
    <source>
        <dbReference type="Proteomes" id="UP000032578"/>
    </source>
</evidence>
<evidence type="ECO:0000256" key="5">
    <source>
        <dbReference type="ARBA" id="ARBA00023136"/>
    </source>
</evidence>
<dbReference type="PANTHER" id="PTHR43738">
    <property type="entry name" value="ABC TRANSPORTER, MEMBRANE PROTEIN"/>
    <property type="match status" value="1"/>
</dbReference>
<gene>
    <name evidence="10" type="ORF">PW52_12990</name>
</gene>